<dbReference type="AlphaFoldDB" id="A0A8E2EL71"/>
<proteinExistence type="predicted"/>
<dbReference type="InterPro" id="IPR013785">
    <property type="entry name" value="Aldolase_TIM"/>
</dbReference>
<evidence type="ECO:0000256" key="1">
    <source>
        <dbReference type="ARBA" id="ARBA00023270"/>
    </source>
</evidence>
<organism evidence="2 3">
    <name type="scientific">Lepidopterella palustris CBS 459.81</name>
    <dbReference type="NCBI Taxonomy" id="1314670"/>
    <lineage>
        <taxon>Eukaryota</taxon>
        <taxon>Fungi</taxon>
        <taxon>Dikarya</taxon>
        <taxon>Ascomycota</taxon>
        <taxon>Pezizomycotina</taxon>
        <taxon>Dothideomycetes</taxon>
        <taxon>Pleosporomycetidae</taxon>
        <taxon>Mytilinidiales</taxon>
        <taxon>Argynnaceae</taxon>
        <taxon>Lepidopterella</taxon>
    </lineage>
</organism>
<dbReference type="Proteomes" id="UP000250266">
    <property type="component" value="Unassembled WGS sequence"/>
</dbReference>
<dbReference type="GO" id="GO:0005975">
    <property type="term" value="P:carbohydrate metabolic process"/>
    <property type="evidence" value="ECO:0007669"/>
    <property type="project" value="InterPro"/>
</dbReference>
<evidence type="ECO:0000313" key="3">
    <source>
        <dbReference type="Proteomes" id="UP000250266"/>
    </source>
</evidence>
<dbReference type="OrthoDB" id="1711136at2759"/>
<dbReference type="PANTHER" id="PTHR10683">
    <property type="entry name" value="TRANSALDOLASE"/>
    <property type="match status" value="1"/>
</dbReference>
<dbReference type="GO" id="GO:0004801">
    <property type="term" value="F:transaldolase activity"/>
    <property type="evidence" value="ECO:0007669"/>
    <property type="project" value="TreeGrafter"/>
</dbReference>
<dbReference type="EMBL" id="KV744809">
    <property type="protein sequence ID" value="OCK86097.1"/>
    <property type="molecule type" value="Genomic_DNA"/>
</dbReference>
<dbReference type="Gene3D" id="3.20.20.70">
    <property type="entry name" value="Aldolase class I"/>
    <property type="match status" value="1"/>
</dbReference>
<protein>
    <submittedName>
        <fullName evidence="2">Transaldolase</fullName>
    </submittedName>
</protein>
<dbReference type="SUPFAM" id="SSF51569">
    <property type="entry name" value="Aldolase"/>
    <property type="match status" value="1"/>
</dbReference>
<gene>
    <name evidence="2" type="ORF">K432DRAFT_341925</name>
</gene>
<name>A0A8E2EL71_9PEZI</name>
<dbReference type="InterPro" id="IPR001585">
    <property type="entry name" value="TAL/FSA"/>
</dbReference>
<keyword evidence="3" id="KW-1185">Reference proteome</keyword>
<accession>A0A8E2EL71</accession>
<reference evidence="2 3" key="1">
    <citation type="journal article" date="2016" name="Nat. Commun.">
        <title>Ectomycorrhizal ecology is imprinted in the genome of the dominant symbiotic fungus Cenococcum geophilum.</title>
        <authorList>
            <consortium name="DOE Joint Genome Institute"/>
            <person name="Peter M."/>
            <person name="Kohler A."/>
            <person name="Ohm R.A."/>
            <person name="Kuo A."/>
            <person name="Krutzmann J."/>
            <person name="Morin E."/>
            <person name="Arend M."/>
            <person name="Barry K.W."/>
            <person name="Binder M."/>
            <person name="Choi C."/>
            <person name="Clum A."/>
            <person name="Copeland A."/>
            <person name="Grisel N."/>
            <person name="Haridas S."/>
            <person name="Kipfer T."/>
            <person name="LaButti K."/>
            <person name="Lindquist E."/>
            <person name="Lipzen A."/>
            <person name="Maire R."/>
            <person name="Meier B."/>
            <person name="Mihaltcheva S."/>
            <person name="Molinier V."/>
            <person name="Murat C."/>
            <person name="Poggeler S."/>
            <person name="Quandt C.A."/>
            <person name="Sperisen C."/>
            <person name="Tritt A."/>
            <person name="Tisserant E."/>
            <person name="Crous P.W."/>
            <person name="Henrissat B."/>
            <person name="Nehls U."/>
            <person name="Egli S."/>
            <person name="Spatafora J.W."/>
            <person name="Grigoriev I.V."/>
            <person name="Martin F.M."/>
        </authorList>
    </citation>
    <scope>NUCLEOTIDE SEQUENCE [LARGE SCALE GENOMIC DNA]</scope>
    <source>
        <strain evidence="2 3">CBS 459.81</strain>
    </source>
</reference>
<dbReference type="Pfam" id="PF00923">
    <property type="entry name" value="TAL_FSA"/>
    <property type="match status" value="1"/>
</dbReference>
<dbReference type="PANTHER" id="PTHR10683:SF34">
    <property type="entry name" value="TRANSALDOLASE"/>
    <property type="match status" value="1"/>
</dbReference>
<evidence type="ECO:0000313" key="2">
    <source>
        <dbReference type="EMBL" id="OCK86097.1"/>
    </source>
</evidence>
<sequence length="331" mass="36515">MVTLLELLRSRTLVDCDTLNASVAARYGPFIDCTSNQAIACFELQQDIHQNLLETAAHLAIGASQYHHGIPLPALAVEIAMILLQLQVAPNLTGNIHIQTNPFDSYSTARTVADAERIVSLLAYIDGKFDPSRVCVKIPSTWEGLQACGILQKKGIKTLATTLFTIEQAALAGELGCTYIAPYVNELKVHFDQSYHDPSPNLALCVQAQRYYERHGFKTQVLPASLTSIKECMALAGANHITIAPALLDELAQTAVDERTVENYPSLFDNEASLAVPDELKLAADETAFRMAFTRRNNGKEEMKLIQAINIFCDMEVTLEKLVRDASMFER</sequence>
<dbReference type="GO" id="GO:0009052">
    <property type="term" value="P:pentose-phosphate shunt, non-oxidative branch"/>
    <property type="evidence" value="ECO:0007669"/>
    <property type="project" value="TreeGrafter"/>
</dbReference>
<keyword evidence="1" id="KW-0704">Schiff base</keyword>